<dbReference type="GO" id="GO:0010305">
    <property type="term" value="P:leaf vascular tissue pattern formation"/>
    <property type="evidence" value="ECO:0007669"/>
    <property type="project" value="TreeGrafter"/>
</dbReference>
<reference evidence="1 2" key="1">
    <citation type="journal article" date="2022" name="Nat. Genet.">
        <title>Improved pea reference genome and pan-genome highlight genomic features and evolutionary characteristics.</title>
        <authorList>
            <person name="Yang T."/>
            <person name="Liu R."/>
            <person name="Luo Y."/>
            <person name="Hu S."/>
            <person name="Wang D."/>
            <person name="Wang C."/>
            <person name="Pandey M.K."/>
            <person name="Ge S."/>
            <person name="Xu Q."/>
            <person name="Li N."/>
            <person name="Li G."/>
            <person name="Huang Y."/>
            <person name="Saxena R.K."/>
            <person name="Ji Y."/>
            <person name="Li M."/>
            <person name="Yan X."/>
            <person name="He Y."/>
            <person name="Liu Y."/>
            <person name="Wang X."/>
            <person name="Xiang C."/>
            <person name="Varshney R.K."/>
            <person name="Ding H."/>
            <person name="Gao S."/>
            <person name="Zong X."/>
        </authorList>
    </citation>
    <scope>NUCLEOTIDE SEQUENCE [LARGE SCALE GENOMIC DNA]</scope>
    <source>
        <strain evidence="1 2">cv. Zhongwan 6</strain>
    </source>
</reference>
<organism evidence="1 2">
    <name type="scientific">Pisum sativum</name>
    <name type="common">Garden pea</name>
    <name type="synonym">Lathyrus oleraceus</name>
    <dbReference type="NCBI Taxonomy" id="3888"/>
    <lineage>
        <taxon>Eukaryota</taxon>
        <taxon>Viridiplantae</taxon>
        <taxon>Streptophyta</taxon>
        <taxon>Embryophyta</taxon>
        <taxon>Tracheophyta</taxon>
        <taxon>Spermatophyta</taxon>
        <taxon>Magnoliopsida</taxon>
        <taxon>eudicotyledons</taxon>
        <taxon>Gunneridae</taxon>
        <taxon>Pentapetalae</taxon>
        <taxon>rosids</taxon>
        <taxon>fabids</taxon>
        <taxon>Fabales</taxon>
        <taxon>Fabaceae</taxon>
        <taxon>Papilionoideae</taxon>
        <taxon>50 kb inversion clade</taxon>
        <taxon>NPAAA clade</taxon>
        <taxon>Hologalegina</taxon>
        <taxon>IRL clade</taxon>
        <taxon>Fabeae</taxon>
        <taxon>Lathyrus</taxon>
    </lineage>
</organism>
<dbReference type="Gramene" id="Psat03G0185400-T1">
    <property type="protein sequence ID" value="KAI5426183.1"/>
    <property type="gene ID" value="KIW84_031854"/>
</dbReference>
<dbReference type="GO" id="GO:0005634">
    <property type="term" value="C:nucleus"/>
    <property type="evidence" value="ECO:0007669"/>
    <property type="project" value="TreeGrafter"/>
</dbReference>
<evidence type="ECO:0000313" key="2">
    <source>
        <dbReference type="Proteomes" id="UP001058974"/>
    </source>
</evidence>
<comment type="caution">
    <text evidence="1">The sequence shown here is derived from an EMBL/GenBank/DDBJ whole genome shotgun (WGS) entry which is preliminary data.</text>
</comment>
<gene>
    <name evidence="1" type="ORF">KIW84_031854</name>
</gene>
<evidence type="ECO:0000313" key="1">
    <source>
        <dbReference type="EMBL" id="KAI5426183.1"/>
    </source>
</evidence>
<dbReference type="GO" id="GO:0009793">
    <property type="term" value="P:embryo development ending in seed dormancy"/>
    <property type="evidence" value="ECO:0007669"/>
    <property type="project" value="TreeGrafter"/>
</dbReference>
<dbReference type="PANTHER" id="PTHR32387">
    <property type="entry name" value="WU:FJ29H11"/>
    <property type="match status" value="1"/>
</dbReference>
<proteinExistence type="predicted"/>
<sequence>MKNLSIPAISKVVTHEAIYYGLSDCSFKESLINITLPYAQRYIYKSHHDKYIQLKQSGFGILNDLKVIVVEKLFYRNVIKGCDSVSNKRVECSCLLQGNILYTIQEADHLSLFMELSTLLLDGSDGDYKIHMENFLHTITNSSESESREKMLNSQKVPKLPDEEPVWALSTVSSMLEIEISLPSDYVSSSNEQTLPLPKRKSGMSSNWPPANWKNAPDFNYARANGFKTQQLPYVSWQVLTYKLEFALKGCRIVGVLEVCLGWLSVFLGSKSGLLETLVMNVGLSSLSRFGWLVLYYDPLAEYLQFIDNGDFSVDGVLTDFPITP</sequence>
<keyword evidence="2" id="KW-1185">Reference proteome</keyword>
<dbReference type="EMBL" id="JAMSHJ010000003">
    <property type="protein sequence ID" value="KAI5426183.1"/>
    <property type="molecule type" value="Genomic_DNA"/>
</dbReference>
<dbReference type="Proteomes" id="UP001058974">
    <property type="component" value="Chromosome 3"/>
</dbReference>
<dbReference type="InterPro" id="IPR052957">
    <property type="entry name" value="Auxin_embryo_med"/>
</dbReference>
<name>A0A9D4XTH8_PEA</name>
<dbReference type="AlphaFoldDB" id="A0A9D4XTH8"/>
<accession>A0A9D4XTH8</accession>
<protein>
    <submittedName>
        <fullName evidence="1">Uncharacterized protein</fullName>
    </submittedName>
</protein>
<dbReference type="GO" id="GO:0048364">
    <property type="term" value="P:root development"/>
    <property type="evidence" value="ECO:0007669"/>
    <property type="project" value="TreeGrafter"/>
</dbReference>
<dbReference type="PANTHER" id="PTHR32387:SF0">
    <property type="entry name" value="PROTEIN NO VEIN"/>
    <property type="match status" value="1"/>
</dbReference>